<evidence type="ECO:0000256" key="7">
    <source>
        <dbReference type="SAM" id="MobiDB-lite"/>
    </source>
</evidence>
<sequence>MSSLKIRFVIILSILFAPALVFAQSTDYQAQVNELTQRLDKVVSLYKNGHQQEAKTTVQMAYFEVFEGIEGPIRINYSQQYSYKLEAQFGDIRKAITQGNSVPDVENKVSALQDELNTLPEKLAEGHQLVAESRNSTDNNVVPYWQDTLQSIDDLLADAVYSYRTGNAQQAHDDIQKAQFTGYKNSELETAIRLNVSAQKASEYNDSFKKLLTLVKSEDNLVEIGYETTSLVQDLSDDLAKLPASSSPHTAQSTSPAESEQSSDTDWHNVQSTIMSKLKDAVAEYKKTNPQRAIADVQDVYFDHFEASGMENSIGARDSAFKTTLEGYFTRLVSLMNAGQSEDKLTEQLDKLNQDLDKAVSMLTDTQQQSFWALLLASFTIIVREGLEALLIVAAIVSYLVKNKHEDKLYVIKNSVWVGLGASLITAALFQWIFENAGASREMLEGVTMLIAVFILFSMSYWLLAKVEANRWKLYLENKLSHSITKGSLYGLWLASFLAVYREGAETVLFYYALGSNGSHQALLAIFAGLAIGIVVLAICYFIMRYSVVRLPLKPFFMFTGSFMYLMAFSFSGNGVLELIEAKLFQPTLINSFPEISWLGIHPYIETLVPQVILLVAALIALWVMKRPNTTLNTISNTPSN</sequence>
<dbReference type="EMBL" id="RJVQ01000014">
    <property type="protein sequence ID" value="RQW61244.1"/>
    <property type="molecule type" value="Genomic_DNA"/>
</dbReference>
<accession>A0A3N9TBR7</accession>
<feature type="transmembrane region" description="Helical" evidence="8">
    <location>
        <begin position="446"/>
        <end position="464"/>
    </location>
</feature>
<evidence type="ECO:0000313" key="10">
    <source>
        <dbReference type="EMBL" id="RQW61244.1"/>
    </source>
</evidence>
<evidence type="ECO:0000256" key="5">
    <source>
        <dbReference type="ARBA" id="ARBA00023136"/>
    </source>
</evidence>
<evidence type="ECO:0000256" key="1">
    <source>
        <dbReference type="ARBA" id="ARBA00004141"/>
    </source>
</evidence>
<feature type="transmembrane region" description="Helical" evidence="8">
    <location>
        <begin position="371"/>
        <end position="402"/>
    </location>
</feature>
<feature type="coiled-coil region" evidence="6">
    <location>
        <begin position="335"/>
        <end position="369"/>
    </location>
</feature>
<feature type="transmembrane region" description="Helical" evidence="8">
    <location>
        <begin position="608"/>
        <end position="625"/>
    </location>
</feature>
<keyword evidence="9" id="KW-0732">Signal</keyword>
<feature type="compositionally biased region" description="Polar residues" evidence="7">
    <location>
        <begin position="244"/>
        <end position="266"/>
    </location>
</feature>
<evidence type="ECO:0000256" key="2">
    <source>
        <dbReference type="ARBA" id="ARBA00008333"/>
    </source>
</evidence>
<feature type="signal peptide" evidence="9">
    <location>
        <begin position="1"/>
        <end position="23"/>
    </location>
</feature>
<keyword evidence="5 8" id="KW-0472">Membrane</keyword>
<evidence type="ECO:0000256" key="9">
    <source>
        <dbReference type="SAM" id="SignalP"/>
    </source>
</evidence>
<dbReference type="GO" id="GO:0015093">
    <property type="term" value="F:ferrous iron transmembrane transporter activity"/>
    <property type="evidence" value="ECO:0007669"/>
    <property type="project" value="TreeGrafter"/>
</dbReference>
<feature type="transmembrane region" description="Helical" evidence="8">
    <location>
        <begin position="556"/>
        <end position="577"/>
    </location>
</feature>
<feature type="chain" id="PRO_5018305835" evidence="9">
    <location>
        <begin position="24"/>
        <end position="641"/>
    </location>
</feature>
<dbReference type="RefSeq" id="WP_124939025.1">
    <property type="nucleotide sequence ID" value="NZ_RJVQ01000014.1"/>
</dbReference>
<feature type="transmembrane region" description="Helical" evidence="8">
    <location>
        <begin position="522"/>
        <end position="544"/>
    </location>
</feature>
<keyword evidence="3 8" id="KW-0812">Transmembrane</keyword>
<reference evidence="10 11" key="1">
    <citation type="submission" date="2018-11" db="EMBL/GenBank/DDBJ databases">
        <title>Vibrio LJC006 sp. nov., isolated from seawater during the bloom of the enteromorpha.</title>
        <authorList>
            <person name="Liang J."/>
        </authorList>
    </citation>
    <scope>NUCLEOTIDE SEQUENCE [LARGE SCALE GENOMIC DNA]</scope>
    <source>
        <strain evidence="10 11">LJC006</strain>
    </source>
</reference>
<comment type="caution">
    <text evidence="10">The sequence shown here is derived from an EMBL/GenBank/DDBJ whole genome shotgun (WGS) entry which is preliminary data.</text>
</comment>
<name>A0A3N9TBR7_9VIBR</name>
<dbReference type="PANTHER" id="PTHR31632">
    <property type="entry name" value="IRON TRANSPORTER FTH1"/>
    <property type="match status" value="1"/>
</dbReference>
<feature type="region of interest" description="Disordered" evidence="7">
    <location>
        <begin position="241"/>
        <end position="266"/>
    </location>
</feature>
<proteinExistence type="inferred from homology"/>
<evidence type="ECO:0000256" key="6">
    <source>
        <dbReference type="SAM" id="Coils"/>
    </source>
</evidence>
<evidence type="ECO:0000313" key="11">
    <source>
        <dbReference type="Proteomes" id="UP000281112"/>
    </source>
</evidence>
<feature type="transmembrane region" description="Helical" evidence="8">
    <location>
        <begin position="414"/>
        <end position="434"/>
    </location>
</feature>
<dbReference type="InterPro" id="IPR004923">
    <property type="entry name" value="FTR1/Fip1/EfeU"/>
</dbReference>
<gene>
    <name evidence="10" type="ORF">EES38_20205</name>
</gene>
<dbReference type="OrthoDB" id="8215804at2"/>
<dbReference type="AlphaFoldDB" id="A0A3N9TBR7"/>
<organism evidence="10 11">
    <name type="scientific">Vibrio viridaestus</name>
    <dbReference type="NCBI Taxonomy" id="2487322"/>
    <lineage>
        <taxon>Bacteria</taxon>
        <taxon>Pseudomonadati</taxon>
        <taxon>Pseudomonadota</taxon>
        <taxon>Gammaproteobacteria</taxon>
        <taxon>Vibrionales</taxon>
        <taxon>Vibrionaceae</taxon>
        <taxon>Vibrio</taxon>
    </lineage>
</organism>
<dbReference type="Pfam" id="PF03239">
    <property type="entry name" value="FTR1"/>
    <property type="match status" value="1"/>
</dbReference>
<dbReference type="Proteomes" id="UP000281112">
    <property type="component" value="Unassembled WGS sequence"/>
</dbReference>
<protein>
    <submittedName>
        <fullName evidence="10">FTR1 family iron permease</fullName>
    </submittedName>
</protein>
<keyword evidence="6" id="KW-0175">Coiled coil</keyword>
<evidence type="ECO:0000256" key="4">
    <source>
        <dbReference type="ARBA" id="ARBA00022989"/>
    </source>
</evidence>
<keyword evidence="4 8" id="KW-1133">Transmembrane helix</keyword>
<comment type="subcellular location">
    <subcellularLocation>
        <location evidence="1">Membrane</location>
        <topology evidence="1">Multi-pass membrane protein</topology>
    </subcellularLocation>
</comment>
<dbReference type="GO" id="GO:0033573">
    <property type="term" value="C:high-affinity iron permease complex"/>
    <property type="evidence" value="ECO:0007669"/>
    <property type="project" value="InterPro"/>
</dbReference>
<keyword evidence="11" id="KW-1185">Reference proteome</keyword>
<feature type="transmembrane region" description="Helical" evidence="8">
    <location>
        <begin position="484"/>
        <end position="502"/>
    </location>
</feature>
<dbReference type="PANTHER" id="PTHR31632:SF2">
    <property type="entry name" value="PLASMA MEMBRANE IRON PERMEASE"/>
    <property type="match status" value="1"/>
</dbReference>
<evidence type="ECO:0000256" key="8">
    <source>
        <dbReference type="SAM" id="Phobius"/>
    </source>
</evidence>
<comment type="similarity">
    <text evidence="2">Belongs to the oxidase-dependent Fe transporter (OFeT) (TC 9.A.10.1) family.</text>
</comment>
<evidence type="ECO:0000256" key="3">
    <source>
        <dbReference type="ARBA" id="ARBA00022692"/>
    </source>
</evidence>